<reference evidence="2" key="1">
    <citation type="journal article" date="2021" name="Microorganisms">
        <title>The Ever-Expanding Pseudomonas Genus: Description of 43 New Species and Partition of the Pseudomonas putida Group.</title>
        <authorList>
            <person name="Girard L."/>
            <person name="Lood C."/>
            <person name="Hofte M."/>
            <person name="Vandamme P."/>
            <person name="Rokni-Zadeh H."/>
            <person name="van Noort V."/>
            <person name="Lavigne R."/>
            <person name="De Mot R."/>
        </authorList>
    </citation>
    <scope>NUCLEOTIDE SEQUENCE</scope>
    <source>
        <strain evidence="2">COW40</strain>
    </source>
</reference>
<feature type="transmembrane region" description="Helical" evidence="1">
    <location>
        <begin position="307"/>
        <end position="334"/>
    </location>
</feature>
<proteinExistence type="predicted"/>
<gene>
    <name evidence="2" type="ORF">KSS94_12670</name>
</gene>
<feature type="transmembrane region" description="Helical" evidence="1">
    <location>
        <begin position="203"/>
        <end position="222"/>
    </location>
</feature>
<protein>
    <submittedName>
        <fullName evidence="2">AbrB family transcriptional regulator</fullName>
    </submittedName>
</protein>
<keyword evidence="1" id="KW-1133">Transmembrane helix</keyword>
<feature type="transmembrane region" description="Helical" evidence="1">
    <location>
        <begin position="63"/>
        <end position="79"/>
    </location>
</feature>
<evidence type="ECO:0000313" key="2">
    <source>
        <dbReference type="EMBL" id="QXH53911.1"/>
    </source>
</evidence>
<accession>A0ABX8NC27</accession>
<feature type="transmembrane region" description="Helical" evidence="1">
    <location>
        <begin position="33"/>
        <end position="51"/>
    </location>
</feature>
<dbReference type="PANTHER" id="PTHR38457">
    <property type="entry name" value="REGULATOR ABRB-RELATED"/>
    <property type="match status" value="1"/>
</dbReference>
<evidence type="ECO:0000256" key="1">
    <source>
        <dbReference type="SAM" id="Phobius"/>
    </source>
</evidence>
<feature type="transmembrane region" description="Helical" evidence="1">
    <location>
        <begin position="228"/>
        <end position="245"/>
    </location>
</feature>
<dbReference type="EMBL" id="CP077076">
    <property type="protein sequence ID" value="QXH53911.1"/>
    <property type="molecule type" value="Genomic_DNA"/>
</dbReference>
<keyword evidence="1" id="KW-0812">Transmembrane</keyword>
<dbReference type="Proteomes" id="UP001046350">
    <property type="component" value="Chromosome"/>
</dbReference>
<feature type="transmembrane region" description="Helical" evidence="1">
    <location>
        <begin position="257"/>
        <end position="278"/>
    </location>
</feature>
<feature type="transmembrane region" description="Helical" evidence="1">
    <location>
        <begin position="178"/>
        <end position="196"/>
    </location>
</feature>
<dbReference type="PANTHER" id="PTHR38457:SF1">
    <property type="entry name" value="REGULATOR ABRB-RELATED"/>
    <property type="match status" value="1"/>
</dbReference>
<dbReference type="Pfam" id="PF05145">
    <property type="entry name" value="AbrB"/>
    <property type="match status" value="1"/>
</dbReference>
<organism evidence="2 3">
    <name type="scientific">Pseudomonas fakonensis</name>
    <dbReference type="NCBI Taxonomy" id="2842355"/>
    <lineage>
        <taxon>Bacteria</taxon>
        <taxon>Pseudomonadati</taxon>
        <taxon>Pseudomonadota</taxon>
        <taxon>Gammaproteobacteria</taxon>
        <taxon>Pseudomonadales</taxon>
        <taxon>Pseudomonadaceae</taxon>
        <taxon>Pseudomonas</taxon>
    </lineage>
</organism>
<dbReference type="InterPro" id="IPR007820">
    <property type="entry name" value="AbrB_fam"/>
</dbReference>
<dbReference type="InterPro" id="IPR017516">
    <property type="entry name" value="AbrB_dup"/>
</dbReference>
<keyword evidence="1" id="KW-0472">Membrane</keyword>
<dbReference type="NCBIfam" id="TIGR03082">
    <property type="entry name" value="Gneg_AbrB_dup"/>
    <property type="match status" value="2"/>
</dbReference>
<feature type="transmembrane region" description="Helical" evidence="1">
    <location>
        <begin position="148"/>
        <end position="166"/>
    </location>
</feature>
<evidence type="ECO:0000313" key="3">
    <source>
        <dbReference type="Proteomes" id="UP001046350"/>
    </source>
</evidence>
<dbReference type="PIRSF" id="PIRSF038991">
    <property type="entry name" value="Protein_AbrB"/>
    <property type="match status" value="1"/>
</dbReference>
<keyword evidence="3" id="KW-1185">Reference proteome</keyword>
<feature type="transmembrane region" description="Helical" evidence="1">
    <location>
        <begin position="85"/>
        <end position="106"/>
    </location>
</feature>
<dbReference type="RefSeq" id="WP_217843305.1">
    <property type="nucleotide sequence ID" value="NZ_CP077076.1"/>
</dbReference>
<name>A0ABX8NC27_9PSED</name>
<sequence>MQLRLVPPLFLVTPAVGALGALCAESIGWPLPWMVGSMVMVIIIRCSGWNLRDVPNGRRVGQWLIASVIGMHFSAAVLSEVSNHFLMMLVAALLTLLTALIGIALINRSGVDLPTSFFSLMPANSAEMIILGERYQADRARVAAAHSLRLVLIVLVIPAAVTWGLGTGARSMPAPADWSWLAIMLPTGFAVAWLWTRIGMPNGWAFGPMLVCAVFTIVFDLHLSLPTWLSKFGQLLLGCSLGSYFDRAFFRSAPSFLAKVLLITIAAIGVAFGAGWIMSLAVDVGPMSLTLGLMPGSSTEMSLTAEALGLGVALVTAMQIIRMVVVMLVAELIYKRWERRVQARRYN</sequence>